<organism evidence="8 9">
    <name type="scientific">Ruminococcus bicirculans</name>
    <name type="common">ex Wegman et al. 2014</name>
    <dbReference type="NCBI Taxonomy" id="1160721"/>
    <lineage>
        <taxon>Bacteria</taxon>
        <taxon>Bacillati</taxon>
        <taxon>Bacillota</taxon>
        <taxon>Clostridia</taxon>
        <taxon>Eubacteriales</taxon>
        <taxon>Oscillospiraceae</taxon>
        <taxon>Ruminococcus</taxon>
    </lineage>
</organism>
<comment type="subunit">
    <text evidence="6">Consists of a catalytic RNA component (M1 or rnpB) and a protein subunit.</text>
</comment>
<dbReference type="GO" id="GO:0001682">
    <property type="term" value="P:tRNA 5'-leader removal"/>
    <property type="evidence" value="ECO:0007669"/>
    <property type="project" value="UniProtKB-UniRule"/>
</dbReference>
<evidence type="ECO:0000313" key="8">
    <source>
        <dbReference type="EMBL" id="MDB8740919.1"/>
    </source>
</evidence>
<evidence type="ECO:0000313" key="9">
    <source>
        <dbReference type="Proteomes" id="UP001211421"/>
    </source>
</evidence>
<dbReference type="Pfam" id="PF00825">
    <property type="entry name" value="Ribonuclease_P"/>
    <property type="match status" value="1"/>
</dbReference>
<dbReference type="EMBL" id="JAQMLS010000001">
    <property type="protein sequence ID" value="MDB8740919.1"/>
    <property type="molecule type" value="Genomic_DNA"/>
</dbReference>
<dbReference type="Proteomes" id="UP001211421">
    <property type="component" value="Unassembled WGS sequence"/>
</dbReference>
<dbReference type="InterPro" id="IPR000100">
    <property type="entry name" value="RNase_P"/>
</dbReference>
<keyword evidence="4 6" id="KW-0378">Hydrolase</keyword>
<keyword evidence="1 6" id="KW-0819">tRNA processing</keyword>
<keyword evidence="3 6" id="KW-0255">Endonuclease</keyword>
<dbReference type="RefSeq" id="WP_242993250.1">
    <property type="nucleotide sequence ID" value="NZ_DAWBBB010000003.1"/>
</dbReference>
<dbReference type="GO" id="GO:0030677">
    <property type="term" value="C:ribonuclease P complex"/>
    <property type="evidence" value="ECO:0007669"/>
    <property type="project" value="TreeGrafter"/>
</dbReference>
<comment type="similarity">
    <text evidence="6">Belongs to the RnpA family.</text>
</comment>
<dbReference type="Gene3D" id="3.30.230.10">
    <property type="match status" value="1"/>
</dbReference>
<gene>
    <name evidence="6 8" type="primary">rnpA</name>
    <name evidence="8" type="ORF">PNV70_02395</name>
</gene>
<comment type="catalytic activity">
    <reaction evidence="6">
        <text>Endonucleolytic cleavage of RNA, removing 5'-extranucleotides from tRNA precursor.</text>
        <dbReference type="EC" id="3.1.26.5"/>
    </reaction>
</comment>
<evidence type="ECO:0000256" key="4">
    <source>
        <dbReference type="ARBA" id="ARBA00022801"/>
    </source>
</evidence>
<dbReference type="GO" id="GO:0042781">
    <property type="term" value="F:3'-tRNA processing endoribonuclease activity"/>
    <property type="evidence" value="ECO:0007669"/>
    <property type="project" value="TreeGrafter"/>
</dbReference>
<evidence type="ECO:0000256" key="5">
    <source>
        <dbReference type="ARBA" id="ARBA00022884"/>
    </source>
</evidence>
<dbReference type="InterPro" id="IPR014721">
    <property type="entry name" value="Ribsml_uS5_D2-typ_fold_subgr"/>
</dbReference>
<evidence type="ECO:0000256" key="2">
    <source>
        <dbReference type="ARBA" id="ARBA00022722"/>
    </source>
</evidence>
<dbReference type="EC" id="3.1.26.5" evidence="6 7"/>
<dbReference type="PANTHER" id="PTHR33992">
    <property type="entry name" value="RIBONUCLEASE P PROTEIN COMPONENT"/>
    <property type="match status" value="1"/>
</dbReference>
<protein>
    <recommendedName>
        <fullName evidence="6 7">Ribonuclease P protein component</fullName>
        <shortName evidence="6">RNase P protein</shortName>
        <shortName evidence="6">RNaseP protein</shortName>
        <ecNumber evidence="6 7">3.1.26.5</ecNumber>
    </recommendedName>
    <alternativeName>
        <fullName evidence="6">Protein C5</fullName>
    </alternativeName>
</protein>
<comment type="caution">
    <text evidence="8">The sequence shown here is derived from an EMBL/GenBank/DDBJ whole genome shotgun (WGS) entry which is preliminary data.</text>
</comment>
<name>A0AAW6DSZ5_9FIRM</name>
<dbReference type="GO" id="GO:0000049">
    <property type="term" value="F:tRNA binding"/>
    <property type="evidence" value="ECO:0007669"/>
    <property type="project" value="UniProtKB-UniRule"/>
</dbReference>
<comment type="function">
    <text evidence="6">RNaseP catalyzes the removal of the 5'-leader sequence from pre-tRNA to produce the mature 5'-terminus. It can also cleave other RNA substrates such as 4.5S RNA. The protein component plays an auxiliary but essential role in vivo by binding to the 5'-leader sequence and broadening the substrate specificity of the ribozyme.</text>
</comment>
<dbReference type="InterPro" id="IPR020568">
    <property type="entry name" value="Ribosomal_Su5_D2-typ_SF"/>
</dbReference>
<evidence type="ECO:0000256" key="1">
    <source>
        <dbReference type="ARBA" id="ARBA00022694"/>
    </source>
</evidence>
<evidence type="ECO:0000256" key="6">
    <source>
        <dbReference type="HAMAP-Rule" id="MF_00227"/>
    </source>
</evidence>
<dbReference type="AlphaFoldDB" id="A0AAW6DSZ5"/>
<reference evidence="8" key="1">
    <citation type="submission" date="2023-01" db="EMBL/GenBank/DDBJ databases">
        <title>Human gut microbiome strain richness.</title>
        <authorList>
            <person name="Chen-Liaw A."/>
        </authorList>
    </citation>
    <scope>NUCLEOTIDE SEQUENCE</scope>
    <source>
        <strain evidence="8">D59st1_B8_D59t2_181005</strain>
    </source>
</reference>
<accession>A0AAW6DSZ5</accession>
<evidence type="ECO:0000256" key="3">
    <source>
        <dbReference type="ARBA" id="ARBA00022759"/>
    </source>
</evidence>
<dbReference type="PANTHER" id="PTHR33992:SF1">
    <property type="entry name" value="RIBONUCLEASE P PROTEIN COMPONENT"/>
    <property type="match status" value="1"/>
</dbReference>
<dbReference type="SUPFAM" id="SSF54211">
    <property type="entry name" value="Ribosomal protein S5 domain 2-like"/>
    <property type="match status" value="1"/>
</dbReference>
<keyword evidence="5 6" id="KW-0694">RNA-binding</keyword>
<sequence>MKMLFTTVLKDNKAFLRCYKKGRFCADSFVAAYFYPNGSPYNRLGITAGKKQGCAVTRNRIKRIVRAAYRLNEAEFPLGYDIVFVGRNDIGEKKTQDIERFIKKRLIKEMNKPVPKNNRSGRAKRK</sequence>
<evidence type="ECO:0000256" key="7">
    <source>
        <dbReference type="NCBIfam" id="TIGR00188"/>
    </source>
</evidence>
<dbReference type="GO" id="GO:0004526">
    <property type="term" value="F:ribonuclease P activity"/>
    <property type="evidence" value="ECO:0007669"/>
    <property type="project" value="UniProtKB-UniRule"/>
</dbReference>
<dbReference type="HAMAP" id="MF_00227">
    <property type="entry name" value="RNase_P"/>
    <property type="match status" value="1"/>
</dbReference>
<proteinExistence type="inferred from homology"/>
<keyword evidence="2 6" id="KW-0540">Nuclease</keyword>
<dbReference type="NCBIfam" id="TIGR00188">
    <property type="entry name" value="rnpA"/>
    <property type="match status" value="1"/>
</dbReference>